<dbReference type="Proteomes" id="UP000632377">
    <property type="component" value="Unassembled WGS sequence"/>
</dbReference>
<dbReference type="InterPro" id="IPR012341">
    <property type="entry name" value="6hp_glycosidase-like_sf"/>
</dbReference>
<keyword evidence="1" id="KW-0328">Glycosyltransferase</keyword>
<dbReference type="Pfam" id="PF21958">
    <property type="entry name" value="SOGP_N"/>
    <property type="match status" value="1"/>
</dbReference>
<organism evidence="7 8">
    <name type="scientific">Clostridium rhizosphaerae</name>
    <dbReference type="NCBI Taxonomy" id="2803861"/>
    <lineage>
        <taxon>Bacteria</taxon>
        <taxon>Bacillati</taxon>
        <taxon>Bacillota</taxon>
        <taxon>Clostridia</taxon>
        <taxon>Eubacteriales</taxon>
        <taxon>Clostridiaceae</taxon>
        <taxon>Clostridium</taxon>
    </lineage>
</organism>
<dbReference type="InterPro" id="IPR053831">
    <property type="entry name" value="SOGP_N"/>
</dbReference>
<dbReference type="Pfam" id="PF21250">
    <property type="entry name" value="SOGP_2nd"/>
    <property type="match status" value="1"/>
</dbReference>
<name>A0ABS1TEP1_9CLOT</name>
<gene>
    <name evidence="7" type="ORF">JK636_17640</name>
</gene>
<dbReference type="InterPro" id="IPR048773">
    <property type="entry name" value="SOGP_C"/>
</dbReference>
<evidence type="ECO:0000256" key="2">
    <source>
        <dbReference type="ARBA" id="ARBA00022679"/>
    </source>
</evidence>
<keyword evidence="8" id="KW-1185">Reference proteome</keyword>
<dbReference type="InterPro" id="IPR048771">
    <property type="entry name" value="SOGP_2nd"/>
</dbReference>
<comment type="caution">
    <text evidence="7">The sequence shown here is derived from an EMBL/GenBank/DDBJ whole genome shotgun (WGS) entry which is preliminary data.</text>
</comment>
<dbReference type="InterPro" id="IPR033432">
    <property type="entry name" value="GH94_catalytic"/>
</dbReference>
<sequence length="1003" mass="114922">MNHIWFWNITLEGSNKNVDLIYGQDIGIAEENGVYTNELYISEYLGHTVFQNDNSYVVCSRQNMPSADCYPYIQQGVIGAKAVHYSTDGLQFFGLSYKETNTPEILTSDLLDCNLQYEFAYTALQTERININGEYSLSFYGLFLSTHPEAVKELEFKTQIEEAYIKAQKEPDEVKLINPIKTKKEFSSPFSSPSFTEDEINTLYPERVLEERMDNKLLSFFTTEHSHIVTKDKELLTERPHGTIIITPPNIKNVDSHIISSTQYMYGIFNSHVVTGNTDLHKLLSTPRGFLNVMKNSGQRIYLRIDGKYRLMTLPGIFEMGMNYSKWYYKLPSDMLTITAYTAADRSDLILEVSSKSNKKYDYIITNQLVMGTNEYTKDIYYTEIKDGIRFNLDTENYPGLHYDLTIPGQNFTLCDDRVFFEDEKPFDETFLTVSLKDTSSFELVIKAYLTENDISHDTKYTLVEEKKKVYSFYQSLINNFHLDIDNENSKERIQILNETIWWYSHNAMIHFSMPHGLEQPGGAAWGTRDVCQGPMEFFLATQNYTIMRKILLIIFSHQNIDTKEWPQWFMFDKYPINAGECHGDVIFWPLKSVSDYIIASGDKEILNELLPYDGAPERKETLLQHICYALENIKESRFIKDTGLITYAGGDWDDTLQPASEELKTKLVSSWTVALAYQTFNSLCEALTDIHNELCKEFASLAALVKKSFHDILIKDGVVAGFLECDDTYRYMLHPADESTGIHYRLLPMTRSIIAELVDQDQARTNVATIQNNLKCPDGVRLMDCPAHYDGGVSHLFKRAEQAANVGREISLQYTHAHIRYIEAMAKIGNGEEAWNSLFTINPILIQHSVKNANIRQSNLYFSSSDGNYNDRYEYEKNFGLLKTGDIKVKGGWRLYSSGPGIYIRQLVSNVLGIRFNKEGLIIDPVLPAELDGLKFTYQCFGRTLHFEFKISEAGRTTAWNNKNEIPSSPVVNPYRASGILISKEELTSCGDNITIYAKAFN</sequence>
<evidence type="ECO:0000259" key="6">
    <source>
        <dbReference type="Pfam" id="PF21958"/>
    </source>
</evidence>
<feature type="domain" description="SOGP N-terminal" evidence="6">
    <location>
        <begin position="3"/>
        <end position="141"/>
    </location>
</feature>
<accession>A0ABS1TEP1</accession>
<reference evidence="7 8" key="1">
    <citation type="submission" date="2021-01" db="EMBL/GenBank/DDBJ databases">
        <title>Genome public.</title>
        <authorList>
            <person name="Liu C."/>
            <person name="Sun Q."/>
        </authorList>
    </citation>
    <scope>NUCLEOTIDE SEQUENCE [LARGE SCALE GENOMIC DNA]</scope>
    <source>
        <strain evidence="7 8">YIM B02515</strain>
    </source>
</reference>
<dbReference type="Pfam" id="PF21270">
    <property type="entry name" value="SOGP_4th"/>
    <property type="match status" value="1"/>
</dbReference>
<dbReference type="Gene3D" id="1.50.10.10">
    <property type="match status" value="1"/>
</dbReference>
<dbReference type="PANTHER" id="PTHR37469">
    <property type="entry name" value="CELLOBIONIC ACID PHOSPHORYLASE-RELATED"/>
    <property type="match status" value="1"/>
</dbReference>
<dbReference type="PANTHER" id="PTHR37469:SF2">
    <property type="entry name" value="CELLOBIONIC ACID PHOSPHORYLASE"/>
    <property type="match status" value="1"/>
</dbReference>
<protein>
    <submittedName>
        <fullName evidence="7">Cellobiose phosphorylase</fullName>
    </submittedName>
</protein>
<dbReference type="InterPro" id="IPR052047">
    <property type="entry name" value="GH94_Enzymes"/>
</dbReference>
<proteinExistence type="predicted"/>
<keyword evidence="2" id="KW-0808">Transferase</keyword>
<evidence type="ECO:0000313" key="7">
    <source>
        <dbReference type="EMBL" id="MBL4937542.1"/>
    </source>
</evidence>
<dbReference type="SUPFAM" id="SSF48208">
    <property type="entry name" value="Six-hairpin glycosidases"/>
    <property type="match status" value="1"/>
</dbReference>
<dbReference type="InterPro" id="IPR008928">
    <property type="entry name" value="6-hairpin_glycosidase_sf"/>
</dbReference>
<evidence type="ECO:0000313" key="8">
    <source>
        <dbReference type="Proteomes" id="UP000632377"/>
    </source>
</evidence>
<feature type="domain" description="Glycoside phosphorylase C-terminal" evidence="5">
    <location>
        <begin position="914"/>
        <end position="990"/>
    </location>
</feature>
<dbReference type="Gene3D" id="2.60.420.10">
    <property type="entry name" value="Maltose phosphorylase, domain 3"/>
    <property type="match status" value="1"/>
</dbReference>
<evidence type="ECO:0000259" key="3">
    <source>
        <dbReference type="Pfam" id="PF17167"/>
    </source>
</evidence>
<feature type="domain" description="Glycosyl hydrolase 94 catalytic" evidence="3">
    <location>
        <begin position="580"/>
        <end position="852"/>
    </location>
</feature>
<feature type="domain" description="Glycoside phosphorylase super sandwich" evidence="4">
    <location>
        <begin position="204"/>
        <end position="447"/>
    </location>
</feature>
<evidence type="ECO:0000259" key="5">
    <source>
        <dbReference type="Pfam" id="PF21270"/>
    </source>
</evidence>
<dbReference type="EMBL" id="JAESWC010000014">
    <property type="protein sequence ID" value="MBL4937542.1"/>
    <property type="molecule type" value="Genomic_DNA"/>
</dbReference>
<evidence type="ECO:0000259" key="4">
    <source>
        <dbReference type="Pfam" id="PF21250"/>
    </source>
</evidence>
<dbReference type="Pfam" id="PF17167">
    <property type="entry name" value="Glyco_hydro_94"/>
    <property type="match status" value="1"/>
</dbReference>
<evidence type="ECO:0000256" key="1">
    <source>
        <dbReference type="ARBA" id="ARBA00022676"/>
    </source>
</evidence>